<evidence type="ECO:0000313" key="2">
    <source>
        <dbReference type="EMBL" id="KZV97336.1"/>
    </source>
</evidence>
<gene>
    <name evidence="2" type="ORF">EXIGLDRAFT_731042</name>
</gene>
<dbReference type="Proteomes" id="UP000077266">
    <property type="component" value="Unassembled WGS sequence"/>
</dbReference>
<keyword evidence="1" id="KW-1133">Transmembrane helix</keyword>
<sequence>MFVVDGQYQEAIHVDESLAAGPGGECALLASFAGLNQLMVHNLTLVVTEPAFVGDMSFIVANVTTDVNYVKSNPTSSHSSSGKKGPPIAVIVVPAIAGALALAGLGFLIARVTRKKTVQRHKAPSAAFRAEHPELVSYQRSAVSAGTTAVMSPSPSFFVRDDNDKDKQKSFLRSF</sequence>
<dbReference type="InParanoid" id="A0A165L4J4"/>
<dbReference type="EMBL" id="KV425931">
    <property type="protein sequence ID" value="KZV97336.1"/>
    <property type="molecule type" value="Genomic_DNA"/>
</dbReference>
<dbReference type="AlphaFoldDB" id="A0A165L4J4"/>
<accession>A0A165L4J4</accession>
<reference evidence="2 3" key="1">
    <citation type="journal article" date="2016" name="Mol. Biol. Evol.">
        <title>Comparative Genomics of Early-Diverging Mushroom-Forming Fungi Provides Insights into the Origins of Lignocellulose Decay Capabilities.</title>
        <authorList>
            <person name="Nagy L.G."/>
            <person name="Riley R."/>
            <person name="Tritt A."/>
            <person name="Adam C."/>
            <person name="Daum C."/>
            <person name="Floudas D."/>
            <person name="Sun H."/>
            <person name="Yadav J.S."/>
            <person name="Pangilinan J."/>
            <person name="Larsson K.H."/>
            <person name="Matsuura K."/>
            <person name="Barry K."/>
            <person name="Labutti K."/>
            <person name="Kuo R."/>
            <person name="Ohm R.A."/>
            <person name="Bhattacharya S.S."/>
            <person name="Shirouzu T."/>
            <person name="Yoshinaga Y."/>
            <person name="Martin F.M."/>
            <person name="Grigoriev I.V."/>
            <person name="Hibbett D.S."/>
        </authorList>
    </citation>
    <scope>NUCLEOTIDE SEQUENCE [LARGE SCALE GENOMIC DNA]</scope>
    <source>
        <strain evidence="2 3">HHB12029</strain>
    </source>
</reference>
<evidence type="ECO:0000313" key="3">
    <source>
        <dbReference type="Proteomes" id="UP000077266"/>
    </source>
</evidence>
<proteinExistence type="predicted"/>
<keyword evidence="1" id="KW-0472">Membrane</keyword>
<keyword evidence="3" id="KW-1185">Reference proteome</keyword>
<feature type="transmembrane region" description="Helical" evidence="1">
    <location>
        <begin position="88"/>
        <end position="110"/>
    </location>
</feature>
<dbReference type="OrthoDB" id="10643054at2759"/>
<keyword evidence="1" id="KW-0812">Transmembrane</keyword>
<evidence type="ECO:0000256" key="1">
    <source>
        <dbReference type="SAM" id="Phobius"/>
    </source>
</evidence>
<protein>
    <submittedName>
        <fullName evidence="2">Uncharacterized protein</fullName>
    </submittedName>
</protein>
<name>A0A165L4J4_EXIGL</name>
<organism evidence="2 3">
    <name type="scientific">Exidia glandulosa HHB12029</name>
    <dbReference type="NCBI Taxonomy" id="1314781"/>
    <lineage>
        <taxon>Eukaryota</taxon>
        <taxon>Fungi</taxon>
        <taxon>Dikarya</taxon>
        <taxon>Basidiomycota</taxon>
        <taxon>Agaricomycotina</taxon>
        <taxon>Agaricomycetes</taxon>
        <taxon>Auriculariales</taxon>
        <taxon>Exidiaceae</taxon>
        <taxon>Exidia</taxon>
    </lineage>
</organism>